<dbReference type="InterPro" id="IPR050188">
    <property type="entry name" value="RluA_PseudoU_synthase"/>
</dbReference>
<dbReference type="GO" id="GO:0000455">
    <property type="term" value="P:enzyme-directed rRNA pseudouridine synthesis"/>
    <property type="evidence" value="ECO:0007669"/>
    <property type="project" value="TreeGrafter"/>
</dbReference>
<evidence type="ECO:0000256" key="1">
    <source>
        <dbReference type="ARBA" id="ARBA00010876"/>
    </source>
</evidence>
<gene>
    <name evidence="6" type="ORF">COW88_02840</name>
</gene>
<dbReference type="Gene3D" id="3.30.2350.10">
    <property type="entry name" value="Pseudouridine synthase"/>
    <property type="match status" value="1"/>
</dbReference>
<dbReference type="PROSITE" id="PS01129">
    <property type="entry name" value="PSI_RLU"/>
    <property type="match status" value="1"/>
</dbReference>
<dbReference type="AlphaFoldDB" id="A0A2H0CTB5"/>
<evidence type="ECO:0000313" key="6">
    <source>
        <dbReference type="EMBL" id="PIP73163.1"/>
    </source>
</evidence>
<name>A0A2H0CTB5_9BACT</name>
<evidence type="ECO:0000259" key="5">
    <source>
        <dbReference type="Pfam" id="PF00849"/>
    </source>
</evidence>
<dbReference type="NCBIfam" id="TIGR00005">
    <property type="entry name" value="rluA_subfam"/>
    <property type="match status" value="1"/>
</dbReference>
<proteinExistence type="inferred from homology"/>
<dbReference type="Pfam" id="PF00849">
    <property type="entry name" value="PseudoU_synth_2"/>
    <property type="match status" value="1"/>
</dbReference>
<comment type="catalytic activity">
    <reaction evidence="4">
        <text>a uridine in RNA = a pseudouridine in RNA</text>
        <dbReference type="Rhea" id="RHEA:48348"/>
        <dbReference type="Rhea" id="RHEA-COMP:12068"/>
        <dbReference type="Rhea" id="RHEA-COMP:12069"/>
        <dbReference type="ChEBI" id="CHEBI:65314"/>
        <dbReference type="ChEBI" id="CHEBI:65315"/>
    </reaction>
</comment>
<protein>
    <recommendedName>
        <fullName evidence="4">Pseudouridine synthase</fullName>
        <ecNumber evidence="4">5.4.99.-</ecNumber>
    </recommendedName>
</protein>
<dbReference type="Proteomes" id="UP000230638">
    <property type="component" value="Unassembled WGS sequence"/>
</dbReference>
<comment type="caution">
    <text evidence="6">The sequence shown here is derived from an EMBL/GenBank/DDBJ whole genome shotgun (WGS) entry which is preliminary data.</text>
</comment>
<dbReference type="GO" id="GO:0003723">
    <property type="term" value="F:RNA binding"/>
    <property type="evidence" value="ECO:0007669"/>
    <property type="project" value="InterPro"/>
</dbReference>
<reference evidence="6 7" key="1">
    <citation type="submission" date="2017-09" db="EMBL/GenBank/DDBJ databases">
        <title>Depth-based differentiation of microbial function through sediment-hosted aquifers and enrichment of novel symbionts in the deep terrestrial subsurface.</title>
        <authorList>
            <person name="Probst A.J."/>
            <person name="Ladd B."/>
            <person name="Jarett J.K."/>
            <person name="Geller-Mcgrath D.E."/>
            <person name="Sieber C.M."/>
            <person name="Emerson J.B."/>
            <person name="Anantharaman K."/>
            <person name="Thomas B.C."/>
            <person name="Malmstrom R."/>
            <person name="Stieglmeier M."/>
            <person name="Klingl A."/>
            <person name="Woyke T."/>
            <person name="Ryan C.M."/>
            <person name="Banfield J.F."/>
        </authorList>
    </citation>
    <scope>NUCLEOTIDE SEQUENCE [LARGE SCALE GENOMIC DNA]</scope>
    <source>
        <strain evidence="6">CG22_combo_CG10-13_8_21_14_all_47_15</strain>
    </source>
</reference>
<feature type="active site" evidence="3">
    <location>
        <position position="70"/>
    </location>
</feature>
<dbReference type="EMBL" id="PCTL01000028">
    <property type="protein sequence ID" value="PIP73163.1"/>
    <property type="molecule type" value="Genomic_DNA"/>
</dbReference>
<evidence type="ECO:0000256" key="3">
    <source>
        <dbReference type="PIRSR" id="PIRSR606225-1"/>
    </source>
</evidence>
<keyword evidence="2 4" id="KW-0413">Isomerase</keyword>
<dbReference type="PANTHER" id="PTHR21600:SF44">
    <property type="entry name" value="RIBOSOMAL LARGE SUBUNIT PSEUDOURIDINE SYNTHASE D"/>
    <property type="match status" value="1"/>
</dbReference>
<evidence type="ECO:0000256" key="2">
    <source>
        <dbReference type="ARBA" id="ARBA00023235"/>
    </source>
</evidence>
<dbReference type="CDD" id="cd02869">
    <property type="entry name" value="PseudoU_synth_RluA_like"/>
    <property type="match status" value="1"/>
</dbReference>
<comment type="function">
    <text evidence="4">Responsible for synthesis of pseudouridine from uracil.</text>
</comment>
<dbReference type="SUPFAM" id="SSF55120">
    <property type="entry name" value="Pseudouridine synthase"/>
    <property type="match status" value="1"/>
</dbReference>
<comment type="similarity">
    <text evidence="1 4">Belongs to the pseudouridine synthase RluA family.</text>
</comment>
<dbReference type="InterPro" id="IPR006224">
    <property type="entry name" value="PsdUridine_synth_RluA-like_CS"/>
</dbReference>
<organism evidence="6 7">
    <name type="scientific">Candidatus Lloydbacteria bacterium CG22_combo_CG10-13_8_21_14_all_47_15</name>
    <dbReference type="NCBI Taxonomy" id="1974635"/>
    <lineage>
        <taxon>Bacteria</taxon>
        <taxon>Candidatus Lloydiibacteriota</taxon>
    </lineage>
</organism>
<dbReference type="GO" id="GO:0140098">
    <property type="term" value="F:catalytic activity, acting on RNA"/>
    <property type="evidence" value="ECO:0007669"/>
    <property type="project" value="UniProtKB-ARBA"/>
</dbReference>
<feature type="domain" description="Pseudouridine synthase RsuA/RluA-like" evidence="5">
    <location>
        <begin position="12"/>
        <end position="177"/>
    </location>
</feature>
<dbReference type="InterPro" id="IPR006145">
    <property type="entry name" value="PsdUridine_synth_RsuA/RluA"/>
</dbReference>
<evidence type="ECO:0000313" key="7">
    <source>
        <dbReference type="Proteomes" id="UP000230638"/>
    </source>
</evidence>
<dbReference type="InterPro" id="IPR020103">
    <property type="entry name" value="PsdUridine_synth_cat_dom_sf"/>
</dbReference>
<dbReference type="InterPro" id="IPR006225">
    <property type="entry name" value="PsdUridine_synth_RluC/D"/>
</dbReference>
<accession>A0A2H0CTB5</accession>
<dbReference type="GO" id="GO:0009982">
    <property type="term" value="F:pseudouridine synthase activity"/>
    <property type="evidence" value="ECO:0007669"/>
    <property type="project" value="InterPro"/>
</dbReference>
<dbReference type="PANTHER" id="PTHR21600">
    <property type="entry name" value="MITOCHONDRIAL RNA PSEUDOURIDINE SYNTHASE"/>
    <property type="match status" value="1"/>
</dbReference>
<dbReference type="EC" id="5.4.99.-" evidence="4"/>
<sequence>MDIPIIYEDESILAVNKPVGIVVHSDGKSDDMTLADWILEKYPDMRDVGEPLVLGDGTKIIRPGIVHRLDKETSGVLVIAKTPEAFAYLKSQFQERNVEKTYRAFVYGRVKNDTGVIDKPIGKSRSDFRKWSAEYGARGELRDAVTEYRVLKRGDEATYLEAYPKTGRTHQLRVHLKAIGHPVVCDALYASGKKCLFGFARHALHANTLTLTLSSGARLKLEAPLPEDFLLAEDLIHKV</sequence>
<evidence type="ECO:0000256" key="4">
    <source>
        <dbReference type="RuleBase" id="RU362028"/>
    </source>
</evidence>